<organism evidence="2 3">
    <name type="scientific">Aquirufa nivalisilvae</name>
    <dbReference type="NCBI Taxonomy" id="2516557"/>
    <lineage>
        <taxon>Bacteria</taxon>
        <taxon>Pseudomonadati</taxon>
        <taxon>Bacteroidota</taxon>
        <taxon>Cytophagia</taxon>
        <taxon>Cytophagales</taxon>
        <taxon>Flectobacillaceae</taxon>
        <taxon>Aquirufa</taxon>
    </lineage>
</organism>
<feature type="chain" id="PRO_5015552512" description="Lipoprotein" evidence="1">
    <location>
        <begin position="17"/>
        <end position="40"/>
    </location>
</feature>
<evidence type="ECO:0000256" key="1">
    <source>
        <dbReference type="SAM" id="SignalP"/>
    </source>
</evidence>
<name>A0A2S2DXS2_9BACT</name>
<dbReference type="KEGG" id="psez:HME7025_02255"/>
<keyword evidence="3" id="KW-1185">Reference proteome</keyword>
<evidence type="ECO:0000313" key="2">
    <source>
        <dbReference type="EMBL" id="AWL10102.1"/>
    </source>
</evidence>
<dbReference type="Proteomes" id="UP000245468">
    <property type="component" value="Chromosome"/>
</dbReference>
<dbReference type="RefSeq" id="WP_262495125.1">
    <property type="nucleotide sequence ID" value="NZ_CP029346.1"/>
</dbReference>
<sequence>MKKVLAIVLLATFVCAACSQNTNCPAYGTTRADAPKVKRG</sequence>
<evidence type="ECO:0008006" key="4">
    <source>
        <dbReference type="Google" id="ProtNLM"/>
    </source>
</evidence>
<feature type="signal peptide" evidence="1">
    <location>
        <begin position="1"/>
        <end position="16"/>
    </location>
</feature>
<gene>
    <name evidence="2" type="ORF">HME7025_02255</name>
</gene>
<reference evidence="3" key="1">
    <citation type="submission" date="2018-05" db="EMBL/GenBank/DDBJ databases">
        <title>Pseudarcicella sp. HME7025 Genome sequencing and assembly.</title>
        <authorList>
            <person name="Kim H."/>
            <person name="Kang H."/>
            <person name="Joh K."/>
        </authorList>
    </citation>
    <scope>NUCLEOTIDE SEQUENCE [LARGE SCALE GENOMIC DNA]</scope>
    <source>
        <strain evidence="3">HME7025</strain>
    </source>
</reference>
<protein>
    <recommendedName>
        <fullName evidence="4">Lipoprotein</fullName>
    </recommendedName>
</protein>
<evidence type="ECO:0000313" key="3">
    <source>
        <dbReference type="Proteomes" id="UP000245468"/>
    </source>
</evidence>
<keyword evidence="1" id="KW-0732">Signal</keyword>
<dbReference type="EMBL" id="CP029346">
    <property type="protein sequence ID" value="AWL10102.1"/>
    <property type="molecule type" value="Genomic_DNA"/>
</dbReference>
<proteinExistence type="predicted"/>
<dbReference type="AlphaFoldDB" id="A0A2S2DXS2"/>
<accession>A0A2S2DXS2</accession>